<dbReference type="PANTHER" id="PTHR43840:SF15">
    <property type="entry name" value="MITOCHONDRIAL METAL TRANSPORTER 1-RELATED"/>
    <property type="match status" value="1"/>
</dbReference>
<comment type="caution">
    <text evidence="8">The sequence shown here is derived from an EMBL/GenBank/DDBJ whole genome shotgun (WGS) entry which is preliminary data.</text>
</comment>
<keyword evidence="9" id="KW-1185">Reference proteome</keyword>
<dbReference type="Proteomes" id="UP000316612">
    <property type="component" value="Unassembled WGS sequence"/>
</dbReference>
<keyword evidence="2" id="KW-0813">Transport</keyword>
<evidence type="ECO:0000256" key="3">
    <source>
        <dbReference type="ARBA" id="ARBA00022692"/>
    </source>
</evidence>
<dbReference type="GO" id="GO:0015341">
    <property type="term" value="F:zinc efflux antiporter activity"/>
    <property type="evidence" value="ECO:0007669"/>
    <property type="project" value="TreeGrafter"/>
</dbReference>
<feature type="domain" description="Cation efflux protein transmembrane" evidence="7">
    <location>
        <begin position="15"/>
        <end position="213"/>
    </location>
</feature>
<dbReference type="InterPro" id="IPR027469">
    <property type="entry name" value="Cation_efflux_TMD_sf"/>
</dbReference>
<feature type="transmembrane region" description="Helical" evidence="6">
    <location>
        <begin position="41"/>
        <end position="61"/>
    </location>
</feature>
<dbReference type="Pfam" id="PF01545">
    <property type="entry name" value="Cation_efflux"/>
    <property type="match status" value="1"/>
</dbReference>
<dbReference type="EMBL" id="BJNY01000008">
    <property type="protein sequence ID" value="GED06154.1"/>
    <property type="molecule type" value="Genomic_DNA"/>
</dbReference>
<evidence type="ECO:0000259" key="7">
    <source>
        <dbReference type="Pfam" id="PF01545"/>
    </source>
</evidence>
<dbReference type="InterPro" id="IPR058533">
    <property type="entry name" value="Cation_efflux_TM"/>
</dbReference>
<evidence type="ECO:0000256" key="6">
    <source>
        <dbReference type="SAM" id="Phobius"/>
    </source>
</evidence>
<keyword evidence="3 6" id="KW-0812">Transmembrane</keyword>
<dbReference type="GO" id="GO:0015086">
    <property type="term" value="F:cadmium ion transmembrane transporter activity"/>
    <property type="evidence" value="ECO:0007669"/>
    <property type="project" value="TreeGrafter"/>
</dbReference>
<comment type="subcellular location">
    <subcellularLocation>
        <location evidence="1">Membrane</location>
        <topology evidence="1">Multi-pass membrane protein</topology>
    </subcellularLocation>
</comment>
<dbReference type="InterPro" id="IPR050291">
    <property type="entry name" value="CDF_Transporter"/>
</dbReference>
<dbReference type="SUPFAM" id="SSF161111">
    <property type="entry name" value="Cation efflux protein transmembrane domain-like"/>
    <property type="match status" value="1"/>
</dbReference>
<evidence type="ECO:0000313" key="9">
    <source>
        <dbReference type="Proteomes" id="UP000316612"/>
    </source>
</evidence>
<keyword evidence="4 6" id="KW-1133">Transmembrane helix</keyword>
<evidence type="ECO:0000256" key="5">
    <source>
        <dbReference type="ARBA" id="ARBA00023136"/>
    </source>
</evidence>
<feature type="transmembrane region" description="Helical" evidence="6">
    <location>
        <begin position="181"/>
        <end position="206"/>
    </location>
</feature>
<dbReference type="AlphaFoldDB" id="A0A4Y4DQF7"/>
<feature type="transmembrane region" description="Helical" evidence="6">
    <location>
        <begin position="154"/>
        <end position="175"/>
    </location>
</feature>
<feature type="transmembrane region" description="Helical" evidence="6">
    <location>
        <begin position="15"/>
        <end position="35"/>
    </location>
</feature>
<proteinExistence type="predicted"/>
<keyword evidence="5 6" id="KW-0472">Membrane</keyword>
<evidence type="ECO:0000256" key="2">
    <source>
        <dbReference type="ARBA" id="ARBA00022448"/>
    </source>
</evidence>
<gene>
    <name evidence="8" type="ORF">AUR04nite_16860</name>
</gene>
<organism evidence="8 9">
    <name type="scientific">Glutamicibacter uratoxydans</name>
    <name type="common">Arthrobacter uratoxydans</name>
    <dbReference type="NCBI Taxonomy" id="43667"/>
    <lineage>
        <taxon>Bacteria</taxon>
        <taxon>Bacillati</taxon>
        <taxon>Actinomycetota</taxon>
        <taxon>Actinomycetes</taxon>
        <taxon>Micrococcales</taxon>
        <taxon>Micrococcaceae</taxon>
        <taxon>Glutamicibacter</taxon>
    </lineage>
</organism>
<name>A0A4Y4DQF7_GLUUR</name>
<evidence type="ECO:0000256" key="1">
    <source>
        <dbReference type="ARBA" id="ARBA00004141"/>
    </source>
</evidence>
<feature type="transmembrane region" description="Helical" evidence="6">
    <location>
        <begin position="107"/>
        <end position="134"/>
    </location>
</feature>
<accession>A0A4Y4DQF7</accession>
<protein>
    <submittedName>
        <fullName evidence="8">Cation diffusion facilitator transporter</fullName>
    </submittedName>
</protein>
<feature type="transmembrane region" description="Helical" evidence="6">
    <location>
        <begin position="81"/>
        <end position="101"/>
    </location>
</feature>
<dbReference type="PANTHER" id="PTHR43840">
    <property type="entry name" value="MITOCHONDRIAL METAL TRANSPORTER 1-RELATED"/>
    <property type="match status" value="1"/>
</dbReference>
<dbReference type="GO" id="GO:0015093">
    <property type="term" value="F:ferrous iron transmembrane transporter activity"/>
    <property type="evidence" value="ECO:0007669"/>
    <property type="project" value="TreeGrafter"/>
</dbReference>
<dbReference type="GO" id="GO:0005886">
    <property type="term" value="C:plasma membrane"/>
    <property type="evidence" value="ECO:0007669"/>
    <property type="project" value="TreeGrafter"/>
</dbReference>
<evidence type="ECO:0000256" key="4">
    <source>
        <dbReference type="ARBA" id="ARBA00022989"/>
    </source>
</evidence>
<sequence>MSIRAAGSDPVAKNLKISIAVSCVFAVVALVWGLVSRSQVMLLDALITPISLAGTWGALYVTRLVAGGPTKRYPFGRESLVPVFVIFQGVAMLATLVYAIFEALRIILAGGSAVAGGSLFAYGVFGTVLSLAAWLHLRRVAANRGIIEAEASGWFSAAASSAVIVLGAGFVLLTANGPLAWLAPFVDPGLVLLSSAMLIAVPFALIRKSIRDLQHAAPEPEIEARITQVIHEACRAEELPPPQIRLGTLGRLMDVEVGFVIRERCIQVDRLDRLRTRILDELQGAGYEPWLLVETTHKPEFLD</sequence>
<dbReference type="GO" id="GO:0006882">
    <property type="term" value="P:intracellular zinc ion homeostasis"/>
    <property type="evidence" value="ECO:0007669"/>
    <property type="project" value="TreeGrafter"/>
</dbReference>
<dbReference type="RefSeq" id="WP_170184145.1">
    <property type="nucleotide sequence ID" value="NZ_BAAAJL010000003.1"/>
</dbReference>
<evidence type="ECO:0000313" key="8">
    <source>
        <dbReference type="EMBL" id="GED06154.1"/>
    </source>
</evidence>
<dbReference type="Gene3D" id="1.20.1510.10">
    <property type="entry name" value="Cation efflux protein transmembrane domain"/>
    <property type="match status" value="1"/>
</dbReference>
<reference evidence="8 9" key="1">
    <citation type="submission" date="2019-06" db="EMBL/GenBank/DDBJ databases">
        <title>Whole genome shotgun sequence of Glutamicibacter uratoxydans NBRC 15515.</title>
        <authorList>
            <person name="Hosoyama A."/>
            <person name="Uohara A."/>
            <person name="Ohji S."/>
            <person name="Ichikawa N."/>
        </authorList>
    </citation>
    <scope>NUCLEOTIDE SEQUENCE [LARGE SCALE GENOMIC DNA]</scope>
    <source>
        <strain evidence="8 9">NBRC 15515</strain>
    </source>
</reference>